<comment type="caution">
    <text evidence="3">The sequence shown here is derived from an EMBL/GenBank/DDBJ whole genome shotgun (WGS) entry which is preliminary data.</text>
</comment>
<name>A0ABV8QS93_9BACT</name>
<dbReference type="PANTHER" id="PTHR30160:SF15">
    <property type="entry name" value="GLYCOSYLTRANSFERASE HI_0523-RELATED"/>
    <property type="match status" value="1"/>
</dbReference>
<dbReference type="SUPFAM" id="SSF53756">
    <property type="entry name" value="UDP-Glycosyltransferase/glycogen phosphorylase"/>
    <property type="match status" value="1"/>
</dbReference>
<dbReference type="InterPro" id="IPR002201">
    <property type="entry name" value="Glyco_trans_9"/>
</dbReference>
<dbReference type="Pfam" id="PF01075">
    <property type="entry name" value="Glyco_transf_9"/>
    <property type="match status" value="1"/>
</dbReference>
<dbReference type="PANTHER" id="PTHR30160">
    <property type="entry name" value="TETRAACYLDISACCHARIDE 4'-KINASE-RELATED"/>
    <property type="match status" value="1"/>
</dbReference>
<accession>A0ABV8QS93</accession>
<dbReference type="EMBL" id="JBHSCZ010000002">
    <property type="protein sequence ID" value="MFC4263071.1"/>
    <property type="molecule type" value="Genomic_DNA"/>
</dbReference>
<keyword evidence="1" id="KW-0328">Glycosyltransferase</keyword>
<dbReference type="InterPro" id="IPR051199">
    <property type="entry name" value="LPS_LOS_Heptosyltrfase"/>
</dbReference>
<evidence type="ECO:0000313" key="4">
    <source>
        <dbReference type="Proteomes" id="UP001595907"/>
    </source>
</evidence>
<keyword evidence="2" id="KW-0808">Transferase</keyword>
<reference evidence="4" key="1">
    <citation type="journal article" date="2019" name="Int. J. Syst. Evol. Microbiol.">
        <title>The Global Catalogue of Microorganisms (GCM) 10K type strain sequencing project: providing services to taxonomists for standard genome sequencing and annotation.</title>
        <authorList>
            <consortium name="The Broad Institute Genomics Platform"/>
            <consortium name="The Broad Institute Genome Sequencing Center for Infectious Disease"/>
            <person name="Wu L."/>
            <person name="Ma J."/>
        </authorList>
    </citation>
    <scope>NUCLEOTIDE SEQUENCE [LARGE SCALE GENOMIC DNA]</scope>
    <source>
        <strain evidence="4">CECT 8289</strain>
    </source>
</reference>
<protein>
    <submittedName>
        <fullName evidence="3">Glycosyltransferase family 9 protein</fullName>
    </submittedName>
</protein>
<dbReference type="CDD" id="cd03789">
    <property type="entry name" value="GT9_LPS_heptosyltransferase"/>
    <property type="match status" value="1"/>
</dbReference>
<evidence type="ECO:0000313" key="3">
    <source>
        <dbReference type="EMBL" id="MFC4263071.1"/>
    </source>
</evidence>
<gene>
    <name evidence="3" type="ORF">ACFOWM_09290</name>
</gene>
<dbReference type="Gene3D" id="3.40.50.2000">
    <property type="entry name" value="Glycogen Phosphorylase B"/>
    <property type="match status" value="2"/>
</dbReference>
<organism evidence="3 4">
    <name type="scientific">Ferruginibacter yonginensis</name>
    <dbReference type="NCBI Taxonomy" id="1310416"/>
    <lineage>
        <taxon>Bacteria</taxon>
        <taxon>Pseudomonadati</taxon>
        <taxon>Bacteroidota</taxon>
        <taxon>Chitinophagia</taxon>
        <taxon>Chitinophagales</taxon>
        <taxon>Chitinophagaceae</taxon>
        <taxon>Ferruginibacter</taxon>
    </lineage>
</organism>
<proteinExistence type="predicted"/>
<dbReference type="Proteomes" id="UP001595907">
    <property type="component" value="Unassembled WGS sequence"/>
</dbReference>
<sequence length="339" mass="37928">MQPANIILTRNDGIGDMVLTLPMAAVIKQHFPQIKVAILGKAYTKALVLACSFVDEFIDENDFFAKDVRINNQKPAVIVHVRTNKQVAKRAKQLNIPIRIGTSSRWYHWFTCNKLVALSRKKSALHEAQLNIKLLAPLGIKKSYSTEALQHLFGLNCLEKLEEIFTKTIDTNRFNVIIHPKSQGSSREWPITHFIELINILDEKRYNIFLSGVEKERPYIQQIIDKVNKPVQTITVNMPLGQFISFIKSCDAIVANATGPIHMGAALGIHALGLYPPLKPIHPGRWAPLGKNVHVFVLDKNCTDCSNTKNACSCMNAIAPQSLKALLDDVASKKTISYN</sequence>
<keyword evidence="4" id="KW-1185">Reference proteome</keyword>
<evidence type="ECO:0000256" key="2">
    <source>
        <dbReference type="ARBA" id="ARBA00022679"/>
    </source>
</evidence>
<evidence type="ECO:0000256" key="1">
    <source>
        <dbReference type="ARBA" id="ARBA00022676"/>
    </source>
</evidence>
<dbReference type="RefSeq" id="WP_379709153.1">
    <property type="nucleotide sequence ID" value="NZ_JBHSCZ010000002.1"/>
</dbReference>